<keyword evidence="12 21" id="KW-0472">Membrane</keyword>
<gene>
    <name evidence="23" type="ORF">P4O66_003131</name>
</gene>
<evidence type="ECO:0000256" key="7">
    <source>
        <dbReference type="ARBA" id="ARBA00022729"/>
    </source>
</evidence>
<keyword evidence="6 21" id="KW-0812">Transmembrane</keyword>
<dbReference type="Proteomes" id="UP001239994">
    <property type="component" value="Unassembled WGS sequence"/>
</dbReference>
<dbReference type="Gene3D" id="2.60.40.10">
    <property type="entry name" value="Immunoglobulins"/>
    <property type="match status" value="1"/>
</dbReference>
<protein>
    <recommendedName>
        <fullName evidence="18">Sodium channel regulatory subunit beta-3</fullName>
    </recommendedName>
</protein>
<comment type="similarity">
    <text evidence="2">Belongs to the sodium channel auxiliary subunit SCN3B (TC 8.A.17) family.</text>
</comment>
<keyword evidence="7" id="KW-0732">Signal</keyword>
<keyword evidence="14" id="KW-0325">Glycoprotein</keyword>
<dbReference type="PROSITE" id="PS50835">
    <property type="entry name" value="IG_LIKE"/>
    <property type="match status" value="1"/>
</dbReference>
<dbReference type="Pfam" id="PF07686">
    <property type="entry name" value="V-set"/>
    <property type="match status" value="1"/>
</dbReference>
<comment type="subcellular location">
    <subcellularLocation>
        <location evidence="1">Cell membrane</location>
        <topology evidence="1">Single-pass type I membrane protein</topology>
    </subcellularLocation>
</comment>
<keyword evidence="13" id="KW-1015">Disulfide bond</keyword>
<keyword evidence="9 21" id="KW-1133">Transmembrane helix</keyword>
<evidence type="ECO:0000256" key="4">
    <source>
        <dbReference type="ARBA" id="ARBA00022461"/>
    </source>
</evidence>
<keyword evidence="24" id="KW-1185">Reference proteome</keyword>
<dbReference type="GO" id="GO:0019871">
    <property type="term" value="F:sodium channel inhibitor activity"/>
    <property type="evidence" value="ECO:0007669"/>
    <property type="project" value="TreeGrafter"/>
</dbReference>
<evidence type="ECO:0000256" key="9">
    <source>
        <dbReference type="ARBA" id="ARBA00022989"/>
    </source>
</evidence>
<reference evidence="23" key="1">
    <citation type="submission" date="2023-03" db="EMBL/GenBank/DDBJ databases">
        <title>Electrophorus voltai genome.</title>
        <authorList>
            <person name="Bian C."/>
        </authorList>
    </citation>
    <scope>NUCLEOTIDE SEQUENCE</scope>
    <source>
        <strain evidence="23">CB-2022</strain>
        <tissue evidence="23">Muscle</tissue>
    </source>
</reference>
<keyword evidence="16" id="KW-0407">Ion channel</keyword>
<evidence type="ECO:0000256" key="10">
    <source>
        <dbReference type="ARBA" id="ARBA00023053"/>
    </source>
</evidence>
<dbReference type="InterPro" id="IPR003599">
    <property type="entry name" value="Ig_sub"/>
</dbReference>
<dbReference type="FunFam" id="2.60.40.10:FF:000375">
    <property type="entry name" value="Sodium channel beta 1 subunit"/>
    <property type="match status" value="1"/>
</dbReference>
<keyword evidence="10" id="KW-0915">Sodium</keyword>
<keyword evidence="17" id="KW-0393">Immunoglobulin domain</keyword>
<dbReference type="GO" id="GO:0044325">
    <property type="term" value="F:transmembrane transporter binding"/>
    <property type="evidence" value="ECO:0007669"/>
    <property type="project" value="TreeGrafter"/>
</dbReference>
<dbReference type="InterPro" id="IPR036179">
    <property type="entry name" value="Ig-like_dom_sf"/>
</dbReference>
<dbReference type="PANTHER" id="PTHR10546">
    <property type="entry name" value="SODIUM CHANNEL SUBUNIT BETA-1 AND 3"/>
    <property type="match status" value="1"/>
</dbReference>
<comment type="caution">
    <text evidence="23">The sequence shown here is derived from an EMBL/GenBank/DDBJ whole genome shotgun (WGS) entry which is preliminary data.</text>
</comment>
<evidence type="ECO:0000256" key="13">
    <source>
        <dbReference type="ARBA" id="ARBA00023157"/>
    </source>
</evidence>
<evidence type="ECO:0000256" key="2">
    <source>
        <dbReference type="ARBA" id="ARBA00010404"/>
    </source>
</evidence>
<evidence type="ECO:0000256" key="20">
    <source>
        <dbReference type="SAM" id="MobiDB-lite"/>
    </source>
</evidence>
<evidence type="ECO:0000259" key="22">
    <source>
        <dbReference type="PROSITE" id="PS50835"/>
    </source>
</evidence>
<keyword evidence="11" id="KW-0406">Ion transport</keyword>
<dbReference type="InterPro" id="IPR007110">
    <property type="entry name" value="Ig-like_dom"/>
</dbReference>
<keyword evidence="15" id="KW-0739">Sodium transport</keyword>
<dbReference type="GO" id="GO:0086005">
    <property type="term" value="P:ventricular cardiac muscle cell action potential"/>
    <property type="evidence" value="ECO:0007669"/>
    <property type="project" value="TreeGrafter"/>
</dbReference>
<dbReference type="InterPro" id="IPR013106">
    <property type="entry name" value="Ig_V-set"/>
</dbReference>
<keyword evidence="8" id="KW-0851">Voltage-gated channel</keyword>
<dbReference type="PANTHER" id="PTHR10546:SF1">
    <property type="entry name" value="SODIUM CHANNEL SUBUNIT BETA-3"/>
    <property type="match status" value="1"/>
</dbReference>
<evidence type="ECO:0000256" key="14">
    <source>
        <dbReference type="ARBA" id="ARBA00023180"/>
    </source>
</evidence>
<dbReference type="GO" id="GO:0086091">
    <property type="term" value="P:regulation of heart rate by cardiac conduction"/>
    <property type="evidence" value="ECO:0007669"/>
    <property type="project" value="TreeGrafter"/>
</dbReference>
<evidence type="ECO:0000256" key="3">
    <source>
        <dbReference type="ARBA" id="ARBA00022448"/>
    </source>
</evidence>
<evidence type="ECO:0000256" key="19">
    <source>
        <dbReference type="ARBA" id="ARBA00049669"/>
    </source>
</evidence>
<feature type="transmembrane region" description="Helical" evidence="21">
    <location>
        <begin position="172"/>
        <end position="193"/>
    </location>
</feature>
<evidence type="ECO:0000256" key="17">
    <source>
        <dbReference type="ARBA" id="ARBA00023319"/>
    </source>
</evidence>
<feature type="domain" description="Ig-like" evidence="22">
    <location>
        <begin position="36"/>
        <end position="152"/>
    </location>
</feature>
<evidence type="ECO:0000313" key="24">
    <source>
        <dbReference type="Proteomes" id="UP001239994"/>
    </source>
</evidence>
<dbReference type="EMBL" id="JAROKS010000025">
    <property type="protein sequence ID" value="KAK1785898.1"/>
    <property type="molecule type" value="Genomic_DNA"/>
</dbReference>
<evidence type="ECO:0000256" key="15">
    <source>
        <dbReference type="ARBA" id="ARBA00023201"/>
    </source>
</evidence>
<dbReference type="SMART" id="SM00409">
    <property type="entry name" value="IG"/>
    <property type="match status" value="1"/>
</dbReference>
<evidence type="ECO:0000256" key="1">
    <source>
        <dbReference type="ARBA" id="ARBA00004251"/>
    </source>
</evidence>
<dbReference type="GO" id="GO:0005272">
    <property type="term" value="F:sodium channel activity"/>
    <property type="evidence" value="ECO:0007669"/>
    <property type="project" value="UniProtKB-KW"/>
</dbReference>
<sequence>MAETHSRAELSQGFTTPPKGNPLHMPDSLYVRECRPVCVDAVSDTEAVLGRPMKLTCVSCMKREEISAETRVNWYYTGPDDDRQSIFLYDGRPRDLEGPWKGRLQWNGSKDLQDVSISIIKIRLNDSGRYECVVHRQFSFNLYTPSMEKRVEIKLVVKEKASTDSTAWYSEIMMYVLLVFLTFWLLVEMIYCYRKISKSDEQTQDSASLEISYTLTTEISYTLTTEISYTPTTEISRTPTTEISHTPTTEISRTPTAEIYRDLPYPYHRDLLYPHYRDLPYPHYTDLPYPDYTDLPYPHHRDLLYPHYRDLLYPHYRDLPYPHYRDLPYPHYRDLPYPHCRDL</sequence>
<name>A0AAD9DM48_9TELE</name>
<dbReference type="GO" id="GO:0001518">
    <property type="term" value="C:voltage-gated sodium channel complex"/>
    <property type="evidence" value="ECO:0007669"/>
    <property type="project" value="InterPro"/>
</dbReference>
<organism evidence="23 24">
    <name type="scientific">Electrophorus voltai</name>
    <dbReference type="NCBI Taxonomy" id="2609070"/>
    <lineage>
        <taxon>Eukaryota</taxon>
        <taxon>Metazoa</taxon>
        <taxon>Chordata</taxon>
        <taxon>Craniata</taxon>
        <taxon>Vertebrata</taxon>
        <taxon>Euteleostomi</taxon>
        <taxon>Actinopterygii</taxon>
        <taxon>Neopterygii</taxon>
        <taxon>Teleostei</taxon>
        <taxon>Ostariophysi</taxon>
        <taxon>Gymnotiformes</taxon>
        <taxon>Gymnotoidei</taxon>
        <taxon>Gymnotidae</taxon>
        <taxon>Electrophorus</taxon>
    </lineage>
</organism>
<dbReference type="InterPro" id="IPR027098">
    <property type="entry name" value="Na_channel_b1/b3"/>
</dbReference>
<evidence type="ECO:0000313" key="23">
    <source>
        <dbReference type="EMBL" id="KAK1785898.1"/>
    </source>
</evidence>
<evidence type="ECO:0000256" key="12">
    <source>
        <dbReference type="ARBA" id="ARBA00023136"/>
    </source>
</evidence>
<accession>A0AAD9DM48</accession>
<evidence type="ECO:0000256" key="18">
    <source>
        <dbReference type="ARBA" id="ARBA00044530"/>
    </source>
</evidence>
<keyword evidence="3" id="KW-0813">Transport</keyword>
<evidence type="ECO:0000256" key="6">
    <source>
        <dbReference type="ARBA" id="ARBA00022692"/>
    </source>
</evidence>
<evidence type="ECO:0000256" key="8">
    <source>
        <dbReference type="ARBA" id="ARBA00022882"/>
    </source>
</evidence>
<dbReference type="SUPFAM" id="SSF48726">
    <property type="entry name" value="Immunoglobulin"/>
    <property type="match status" value="1"/>
</dbReference>
<proteinExistence type="inferred from homology"/>
<keyword evidence="4" id="KW-0894">Sodium channel</keyword>
<feature type="region of interest" description="Disordered" evidence="20">
    <location>
        <begin position="1"/>
        <end position="22"/>
    </location>
</feature>
<dbReference type="AlphaFoldDB" id="A0AAD9DM48"/>
<dbReference type="InterPro" id="IPR013783">
    <property type="entry name" value="Ig-like_fold"/>
</dbReference>
<evidence type="ECO:0000256" key="21">
    <source>
        <dbReference type="SAM" id="Phobius"/>
    </source>
</evidence>
<keyword evidence="5" id="KW-1003">Cell membrane</keyword>
<evidence type="ECO:0000256" key="16">
    <source>
        <dbReference type="ARBA" id="ARBA00023303"/>
    </source>
</evidence>
<comment type="subunit">
    <text evidence="19">A voltage-gated sodium (Nav) channel consists of an ion-conducting pore-forming alpha subunit functional on its own that is regulated by one or more beta subunits. Forms homodimers and homotrimers. SCN3B is non-covalently associated with alpha subunits and induces the formation of alpha subunit oligomers, including trimers. Interacts with SCN5A/Nav1.5; regulatory subunit of SCN5A/Nav1.5. Interacts with SCN7A/Nav2.1; probable regulatory subunit of SCN7A/Nav2.1. Interacts with SCN10A; regulatory subunit of SCN10A/Nav1.8. Interacts with NFASC; probably involved in targeting the sodium channels to the nodes of Ranvier.</text>
</comment>
<evidence type="ECO:0000256" key="11">
    <source>
        <dbReference type="ARBA" id="ARBA00023065"/>
    </source>
</evidence>
<evidence type="ECO:0000256" key="5">
    <source>
        <dbReference type="ARBA" id="ARBA00022475"/>
    </source>
</evidence>